<keyword evidence="1" id="KW-0732">Signal</keyword>
<protein>
    <submittedName>
        <fullName evidence="2">Uncharacterized protein</fullName>
    </submittedName>
</protein>
<dbReference type="Proteomes" id="UP000184267">
    <property type="component" value="Unassembled WGS sequence"/>
</dbReference>
<dbReference type="AlphaFoldDB" id="A0A1M2VQY0"/>
<sequence length="162" mass="17130">MRFSTSTFLSALALSAASFTQAASLVKRQIVIPTHGTTVAPADGSTITPGTTFPFNYEHANVCESGYSPISVYLSTSPPTSADVTNAGELADGSFVFHFGDYLIPNFGLPPMETPPPATLPAPTLDVADGTTLYFSVVELYRDCPGNIHLEFGLETTTVVYA</sequence>
<reference evidence="2 3" key="1">
    <citation type="submission" date="2016-10" db="EMBL/GenBank/DDBJ databases">
        <title>Genome sequence of the basidiomycete white-rot fungus Trametes pubescens.</title>
        <authorList>
            <person name="Makela M.R."/>
            <person name="Granchi Z."/>
            <person name="Peng M."/>
            <person name="De Vries R.P."/>
            <person name="Grigoriev I."/>
            <person name="Riley R."/>
            <person name="Hilden K."/>
        </authorList>
    </citation>
    <scope>NUCLEOTIDE SEQUENCE [LARGE SCALE GENOMIC DNA]</scope>
    <source>
        <strain evidence="2 3">FBCC735</strain>
    </source>
</reference>
<keyword evidence="3" id="KW-1185">Reference proteome</keyword>
<evidence type="ECO:0000256" key="1">
    <source>
        <dbReference type="SAM" id="SignalP"/>
    </source>
</evidence>
<comment type="caution">
    <text evidence="2">The sequence shown here is derived from an EMBL/GenBank/DDBJ whole genome shotgun (WGS) entry which is preliminary data.</text>
</comment>
<accession>A0A1M2VQY0</accession>
<feature type="chain" id="PRO_5009890636" evidence="1">
    <location>
        <begin position="23"/>
        <end position="162"/>
    </location>
</feature>
<feature type="signal peptide" evidence="1">
    <location>
        <begin position="1"/>
        <end position="22"/>
    </location>
</feature>
<dbReference type="OMA" id="RDCPGNI"/>
<evidence type="ECO:0000313" key="2">
    <source>
        <dbReference type="EMBL" id="OJT09968.1"/>
    </source>
</evidence>
<proteinExistence type="predicted"/>
<evidence type="ECO:0000313" key="3">
    <source>
        <dbReference type="Proteomes" id="UP000184267"/>
    </source>
</evidence>
<gene>
    <name evidence="2" type="ORF">TRAPUB_13549</name>
</gene>
<organism evidence="2 3">
    <name type="scientific">Trametes pubescens</name>
    <name type="common">White-rot fungus</name>
    <dbReference type="NCBI Taxonomy" id="154538"/>
    <lineage>
        <taxon>Eukaryota</taxon>
        <taxon>Fungi</taxon>
        <taxon>Dikarya</taxon>
        <taxon>Basidiomycota</taxon>
        <taxon>Agaricomycotina</taxon>
        <taxon>Agaricomycetes</taxon>
        <taxon>Polyporales</taxon>
        <taxon>Polyporaceae</taxon>
        <taxon>Trametes</taxon>
    </lineage>
</organism>
<dbReference type="OrthoDB" id="2769307at2759"/>
<dbReference type="EMBL" id="MNAD01000857">
    <property type="protein sequence ID" value="OJT09968.1"/>
    <property type="molecule type" value="Genomic_DNA"/>
</dbReference>
<name>A0A1M2VQY0_TRAPU</name>